<dbReference type="GeneID" id="120256652"/>
<keyword evidence="4" id="KW-0732">Signal</keyword>
<feature type="transmembrane region" description="Helical" evidence="3">
    <location>
        <begin position="386"/>
        <end position="406"/>
    </location>
</feature>
<dbReference type="RefSeq" id="XP_039120265.1">
    <property type="nucleotide sequence ID" value="XM_039264331.1"/>
</dbReference>
<sequence>MAGSKLWLAWIMLAFLIVGAKAEAVEELDESGSKPGLDLEHLRSKISALELTIVDNIRVLKDKDDSISSLQKTAHEKLSRIASLESEIEALQKKGSVETQELVQKSDARAVELEKQVENLKNKIEAQNRKKDALESHVAEAEKKAQDMSLKLERLQKTFEEQKHRIQKTERALKVAEEELLRVRFEATSKSKELTEVHEAWLPPWLVSHMDHWQDLTATYWKEKLRPTVNFFLLKVSNKSAEGRKWVEPHLETAKTKWIPAAKQQWTAITASVRPQIQSVCTKSAEFYEASKSRLIPHLIKAQEVADPYFQEAKKISKPYVDQVTTITKPYVEKAQKVLKPYTKRATRTYKKFLKSVTAYHRQVQATVQEKLKQHELTKNFATKELAWFLASGLLALPVFFLYRLLLGACCRKARKPPRNHTSHSHRRHRRRHADN</sequence>
<keyword evidence="3" id="KW-1133">Transmembrane helix</keyword>
<evidence type="ECO:0000256" key="4">
    <source>
        <dbReference type="SAM" id="SignalP"/>
    </source>
</evidence>
<dbReference type="SUPFAM" id="SSF58113">
    <property type="entry name" value="Apolipoprotein A-I"/>
    <property type="match status" value="1"/>
</dbReference>
<dbReference type="PANTHER" id="PTHR34360">
    <property type="entry name" value="OS08G0519400 PROTEIN"/>
    <property type="match status" value="1"/>
</dbReference>
<evidence type="ECO:0000313" key="6">
    <source>
        <dbReference type="RefSeq" id="XP_039120265.1"/>
    </source>
</evidence>
<evidence type="ECO:0000313" key="5">
    <source>
        <dbReference type="Proteomes" id="UP001515500"/>
    </source>
</evidence>
<keyword evidence="5" id="KW-1185">Reference proteome</keyword>
<organism evidence="5 6">
    <name type="scientific">Dioscorea cayennensis subsp. rotundata</name>
    <name type="common">White Guinea yam</name>
    <name type="synonym">Dioscorea rotundata</name>
    <dbReference type="NCBI Taxonomy" id="55577"/>
    <lineage>
        <taxon>Eukaryota</taxon>
        <taxon>Viridiplantae</taxon>
        <taxon>Streptophyta</taxon>
        <taxon>Embryophyta</taxon>
        <taxon>Tracheophyta</taxon>
        <taxon>Spermatophyta</taxon>
        <taxon>Magnoliopsida</taxon>
        <taxon>Liliopsida</taxon>
        <taxon>Dioscoreales</taxon>
        <taxon>Dioscoreaceae</taxon>
        <taxon>Dioscorea</taxon>
    </lineage>
</organism>
<gene>
    <name evidence="6" type="primary">LOC120256652</name>
</gene>
<reference evidence="6" key="1">
    <citation type="submission" date="2025-08" db="UniProtKB">
        <authorList>
            <consortium name="RefSeq"/>
        </authorList>
    </citation>
    <scope>IDENTIFICATION</scope>
</reference>
<feature type="chain" id="PRO_5044304983" evidence="4">
    <location>
        <begin position="23"/>
        <end position="436"/>
    </location>
</feature>
<dbReference type="Gene3D" id="1.20.120.20">
    <property type="entry name" value="Apolipoprotein"/>
    <property type="match status" value="1"/>
</dbReference>
<evidence type="ECO:0000256" key="1">
    <source>
        <dbReference type="SAM" id="Coils"/>
    </source>
</evidence>
<proteinExistence type="predicted"/>
<feature type="region of interest" description="Disordered" evidence="2">
    <location>
        <begin position="415"/>
        <end position="436"/>
    </location>
</feature>
<protein>
    <submittedName>
        <fullName evidence="6">Uncharacterized protein LOC120256652 isoform X1</fullName>
    </submittedName>
</protein>
<feature type="signal peptide" evidence="4">
    <location>
        <begin position="1"/>
        <end position="22"/>
    </location>
</feature>
<accession>A0AB40AZ96</accession>
<feature type="coiled-coil region" evidence="1">
    <location>
        <begin position="67"/>
        <end position="186"/>
    </location>
</feature>
<keyword evidence="3" id="KW-0472">Membrane</keyword>
<evidence type="ECO:0000256" key="3">
    <source>
        <dbReference type="SAM" id="Phobius"/>
    </source>
</evidence>
<keyword evidence="3" id="KW-0812">Transmembrane</keyword>
<dbReference type="Proteomes" id="UP001515500">
    <property type="component" value="Unplaced"/>
</dbReference>
<dbReference type="AlphaFoldDB" id="A0AB40AZ96"/>
<dbReference type="Gene3D" id="1.10.287.1490">
    <property type="match status" value="1"/>
</dbReference>
<dbReference type="PANTHER" id="PTHR34360:SF1">
    <property type="entry name" value="OS08G0519400 PROTEIN"/>
    <property type="match status" value="1"/>
</dbReference>
<evidence type="ECO:0000256" key="2">
    <source>
        <dbReference type="SAM" id="MobiDB-lite"/>
    </source>
</evidence>
<name>A0AB40AZ96_DIOCR</name>
<keyword evidence="1" id="KW-0175">Coiled coil</keyword>